<accession>A0A4U1JR69</accession>
<reference evidence="3 4" key="1">
    <citation type="submission" date="2019-04" db="EMBL/GenBank/DDBJ databases">
        <title>Draft Whole-Genome sequence of the purple photosynthetic bacterium Rhodobacter capsulatus SP108 with an indigenous class A beta-lactamase.</title>
        <authorList>
            <person name="Robertson S."/>
            <person name="Meyer T.E."/>
            <person name="Kyndt J.A."/>
        </authorList>
    </citation>
    <scope>NUCLEOTIDE SEQUENCE [LARGE SCALE GENOMIC DNA]</scope>
    <source>
        <strain evidence="3 4">SP108</strain>
    </source>
</reference>
<evidence type="ECO:0000313" key="3">
    <source>
        <dbReference type="EMBL" id="TKD17666.1"/>
    </source>
</evidence>
<protein>
    <recommendedName>
        <fullName evidence="2">CRISPR type III-associated protein domain-containing protein</fullName>
    </recommendedName>
</protein>
<feature type="domain" description="CRISPR type III-associated protein" evidence="2">
    <location>
        <begin position="25"/>
        <end position="179"/>
    </location>
</feature>
<name>A0A4U1JR69_RHOCA</name>
<evidence type="ECO:0000313" key="4">
    <source>
        <dbReference type="Proteomes" id="UP000310597"/>
    </source>
</evidence>
<dbReference type="OrthoDB" id="7365697at2"/>
<dbReference type="CDD" id="cd09726">
    <property type="entry name" value="RAMP_I_III"/>
    <property type="match status" value="1"/>
</dbReference>
<dbReference type="InterPro" id="IPR005537">
    <property type="entry name" value="RAMP_III_fam"/>
</dbReference>
<dbReference type="Pfam" id="PF03787">
    <property type="entry name" value="RAMPs"/>
    <property type="match status" value="1"/>
</dbReference>
<dbReference type="GO" id="GO:0051607">
    <property type="term" value="P:defense response to virus"/>
    <property type="evidence" value="ECO:0007669"/>
    <property type="project" value="UniProtKB-KW"/>
</dbReference>
<dbReference type="AlphaFoldDB" id="A0A4U1JR69"/>
<evidence type="ECO:0000256" key="1">
    <source>
        <dbReference type="ARBA" id="ARBA00023118"/>
    </source>
</evidence>
<gene>
    <name evidence="3" type="ORF">FBT96_13210</name>
</gene>
<evidence type="ECO:0000259" key="2">
    <source>
        <dbReference type="Pfam" id="PF03787"/>
    </source>
</evidence>
<sequence>MKRFQARLSVTLRSPFIFPDSEAVIPGIDIVAHRNRAECPLLPRDQLKGVFRDALAKSLRAGAPGPTVEDIFGVASDDGGMRGAYEPKPGLVLFSDAIAVEGQDLGRVISHRVEIDAETGAAKEAHLLFVELVAPRRQAVRFEADIVWFCRDTSVGDALRRAQSWISAIGAMKSSGFGEVLDIRIGDETVVDLAGLTPQAPPAERTCYVFGFDRPYLVDARIAADNVLVGQVTVPGGVIKGALARKLDLAGVLPGHARALTDMSISHARPEGAQEVLPLSVVRSAATGEAFDLWQNPDTDLDDIQFQIDWKHGFADQENREVRVHTAVTEETEIAETGNLFVIDAVDPADGRYRVEVDYRRVQPESRDLLHAMLMDGLHGIGRTGAIATVQACSAVEPVVDKLTGTVFAVSLMTDAILASPVDETEAGAAYQAYWSRVLHPHPVELIEFLASQRVVGGYLAKRYRSGAAQNYRPWCVSNAGSTFLLRGETLGVALSELRKARLPAPFFDGSPMTWDTCPFQPENGFGEISVTAVDLREDPRHG</sequence>
<comment type="caution">
    <text evidence="3">The sequence shown here is derived from an EMBL/GenBank/DDBJ whole genome shotgun (WGS) entry which is preliminary data.</text>
</comment>
<dbReference type="Proteomes" id="UP000310597">
    <property type="component" value="Unassembled WGS sequence"/>
</dbReference>
<proteinExistence type="predicted"/>
<organism evidence="3 4">
    <name type="scientific">Rhodobacter capsulatus</name>
    <name type="common">Rhodopseudomonas capsulata</name>
    <dbReference type="NCBI Taxonomy" id="1061"/>
    <lineage>
        <taxon>Bacteria</taxon>
        <taxon>Pseudomonadati</taxon>
        <taxon>Pseudomonadota</taxon>
        <taxon>Alphaproteobacteria</taxon>
        <taxon>Rhodobacterales</taxon>
        <taxon>Rhodobacter group</taxon>
        <taxon>Rhodobacter</taxon>
    </lineage>
</organism>
<keyword evidence="1" id="KW-0051">Antiviral defense</keyword>
<dbReference type="RefSeq" id="WP_136907405.1">
    <property type="nucleotide sequence ID" value="NZ_SWJZ01000056.1"/>
</dbReference>
<dbReference type="EMBL" id="SWJZ01000056">
    <property type="protein sequence ID" value="TKD17666.1"/>
    <property type="molecule type" value="Genomic_DNA"/>
</dbReference>